<keyword evidence="2" id="KW-1185">Reference proteome</keyword>
<accession>A0ABV7W835</accession>
<evidence type="ECO:0000313" key="2">
    <source>
        <dbReference type="Proteomes" id="UP001595729"/>
    </source>
</evidence>
<sequence length="155" mass="17709">MQAEPASRVGFIQALDVMEKLLALLAFMAASNCAFSQVPDCLIGRWKSDEALTLADMRKHPEVTEKAKALFENKFFGRLILIFGSRHVGSYFEDEQTPADLLFDEVRIVESGSNWATLRSRLLGVEYLQHWGCENGRIYAVITKWEFREYFSPLP</sequence>
<dbReference type="RefSeq" id="WP_382177241.1">
    <property type="nucleotide sequence ID" value="NZ_JBHRXX010000008.1"/>
</dbReference>
<protein>
    <recommendedName>
        <fullName evidence="3">DUF2147 domain-containing protein</fullName>
    </recommendedName>
</protein>
<proteinExistence type="predicted"/>
<name>A0ABV7W835_9BURK</name>
<dbReference type="EMBL" id="JBHRXX010000008">
    <property type="protein sequence ID" value="MFC3685645.1"/>
    <property type="molecule type" value="Genomic_DNA"/>
</dbReference>
<dbReference type="Proteomes" id="UP001595729">
    <property type="component" value="Unassembled WGS sequence"/>
</dbReference>
<reference evidence="2" key="1">
    <citation type="journal article" date="2019" name="Int. J. Syst. Evol. Microbiol.">
        <title>The Global Catalogue of Microorganisms (GCM) 10K type strain sequencing project: providing services to taxonomists for standard genome sequencing and annotation.</title>
        <authorList>
            <consortium name="The Broad Institute Genomics Platform"/>
            <consortium name="The Broad Institute Genome Sequencing Center for Infectious Disease"/>
            <person name="Wu L."/>
            <person name="Ma J."/>
        </authorList>
    </citation>
    <scope>NUCLEOTIDE SEQUENCE [LARGE SCALE GENOMIC DNA]</scope>
    <source>
        <strain evidence="2">KCTC 42501</strain>
    </source>
</reference>
<comment type="caution">
    <text evidence="1">The sequence shown here is derived from an EMBL/GenBank/DDBJ whole genome shotgun (WGS) entry which is preliminary data.</text>
</comment>
<evidence type="ECO:0008006" key="3">
    <source>
        <dbReference type="Google" id="ProtNLM"/>
    </source>
</evidence>
<organism evidence="1 2">
    <name type="scientific">Hydrogenophaga luteola</name>
    <dbReference type="NCBI Taxonomy" id="1591122"/>
    <lineage>
        <taxon>Bacteria</taxon>
        <taxon>Pseudomonadati</taxon>
        <taxon>Pseudomonadota</taxon>
        <taxon>Betaproteobacteria</taxon>
        <taxon>Burkholderiales</taxon>
        <taxon>Comamonadaceae</taxon>
        <taxon>Hydrogenophaga</taxon>
    </lineage>
</organism>
<gene>
    <name evidence="1" type="ORF">ACFOPI_18735</name>
</gene>
<evidence type="ECO:0000313" key="1">
    <source>
        <dbReference type="EMBL" id="MFC3685645.1"/>
    </source>
</evidence>